<comment type="cofactor">
    <cofactor evidence="8">
        <name>a divalent metal cation</name>
        <dbReference type="ChEBI" id="CHEBI:60240"/>
    </cofactor>
    <text evidence="8">Binds 1 divalent metal cation per subunit.</text>
</comment>
<comment type="caution">
    <text evidence="10">The sequence shown here is derived from an EMBL/GenBank/DDBJ whole genome shotgun (WGS) entry which is preliminary data.</text>
</comment>
<dbReference type="InterPro" id="IPR003764">
    <property type="entry name" value="GlcNAc_6-P_deAcase"/>
</dbReference>
<dbReference type="EMBL" id="JACBZX010000001">
    <property type="protein sequence ID" value="NYG38089.1"/>
    <property type="molecule type" value="Genomic_DNA"/>
</dbReference>
<feature type="domain" description="Amidohydrolase-related" evidence="9">
    <location>
        <begin position="58"/>
        <end position="379"/>
    </location>
</feature>
<organism evidence="10 11">
    <name type="scientific">Janibacter alkaliphilus</name>
    <dbReference type="NCBI Taxonomy" id="1069963"/>
    <lineage>
        <taxon>Bacteria</taxon>
        <taxon>Bacillati</taxon>
        <taxon>Actinomycetota</taxon>
        <taxon>Actinomycetes</taxon>
        <taxon>Micrococcales</taxon>
        <taxon>Intrasporangiaceae</taxon>
        <taxon>Janibacter</taxon>
    </lineage>
</organism>
<dbReference type="Proteomes" id="UP000592181">
    <property type="component" value="Unassembled WGS sequence"/>
</dbReference>
<keyword evidence="11" id="KW-1185">Reference proteome</keyword>
<evidence type="ECO:0000256" key="4">
    <source>
        <dbReference type="ARBA" id="ARBA00023277"/>
    </source>
</evidence>
<feature type="binding site" evidence="7">
    <location>
        <position position="230"/>
    </location>
    <ligand>
        <name>substrate</name>
    </ligand>
</feature>
<feature type="binding site" evidence="8">
    <location>
        <position position="219"/>
    </location>
    <ligand>
        <name>Zn(2+)</name>
        <dbReference type="ChEBI" id="CHEBI:29105"/>
    </ligand>
</feature>
<dbReference type="GO" id="GO:0008448">
    <property type="term" value="F:N-acetylglucosamine-6-phosphate deacetylase activity"/>
    <property type="evidence" value="ECO:0007669"/>
    <property type="project" value="UniProtKB-EC"/>
</dbReference>
<evidence type="ECO:0000313" key="11">
    <source>
        <dbReference type="Proteomes" id="UP000592181"/>
    </source>
</evidence>
<reference evidence="10 11" key="1">
    <citation type="submission" date="2020-07" db="EMBL/GenBank/DDBJ databases">
        <title>Sequencing the genomes of 1000 actinobacteria strains.</title>
        <authorList>
            <person name="Klenk H.-P."/>
        </authorList>
    </citation>
    <scope>NUCLEOTIDE SEQUENCE [LARGE SCALE GENOMIC DNA]</scope>
    <source>
        <strain evidence="10 11">DSM 24723</strain>
    </source>
</reference>
<dbReference type="EC" id="3.5.1.25" evidence="10"/>
<protein>
    <submittedName>
        <fullName evidence="10">N-acetylglucosamine-6-phosphate deacetylase</fullName>
        <ecNumber evidence="10">3.5.1.25</ecNumber>
    </submittedName>
</protein>
<keyword evidence="2 8" id="KW-0479">Metal-binding</keyword>
<evidence type="ECO:0000259" key="9">
    <source>
        <dbReference type="Pfam" id="PF01979"/>
    </source>
</evidence>
<evidence type="ECO:0000256" key="7">
    <source>
        <dbReference type="PIRSR" id="PIRSR038994-2"/>
    </source>
</evidence>
<dbReference type="InterPro" id="IPR006680">
    <property type="entry name" value="Amidohydro-rel"/>
</dbReference>
<dbReference type="InterPro" id="IPR011059">
    <property type="entry name" value="Metal-dep_hydrolase_composite"/>
</dbReference>
<sequence length="386" mass="39747">MRSDPARPGAWLVAARAVVTPDAVLSPGWVEICGERIVDLGQGPPPRPPEHDLGAARLVPGFVDMHVHGGGGADLSCADPEQVARAVAWHRARGTTSLLASLVSAPPDQLLRQVRVLAELVADGAIDGIHLEGPWLAGDRCGAHDPASLRDPAPEEIDALLRAADGALTMVTLAPERPGGIDAVVRLHEAGVRVAIGHTSADPKLTRRAVDAGASIATHLFNAMPPLHHRRPGPALALLDDPRVTLEIVGDGQHVHPDLVAHVLASAGADRVALVTDAISAAGMPDGPHRLGGAQVQVTDGQARLPDGTLAGSTSSLLAMRTLLASLTDQVSLARVTASTAAAAVGLDDRGALRPGARADLVALAEDGHLQAVLRRGRWTPPADGA</sequence>
<dbReference type="CDD" id="cd00854">
    <property type="entry name" value="NagA"/>
    <property type="match status" value="1"/>
</dbReference>
<keyword evidence="4 5" id="KW-0119">Carbohydrate metabolism</keyword>
<dbReference type="PIRSF" id="PIRSF038994">
    <property type="entry name" value="NagA"/>
    <property type="match status" value="1"/>
</dbReference>
<feature type="binding site" evidence="8">
    <location>
        <position position="132"/>
    </location>
    <ligand>
        <name>Zn(2+)</name>
        <dbReference type="ChEBI" id="CHEBI:29105"/>
    </ligand>
</feature>
<feature type="binding site" evidence="7">
    <location>
        <begin position="222"/>
        <end position="223"/>
    </location>
    <ligand>
        <name>substrate</name>
    </ligand>
</feature>
<feature type="binding site" evidence="8">
    <location>
        <position position="198"/>
    </location>
    <ligand>
        <name>Zn(2+)</name>
        <dbReference type="ChEBI" id="CHEBI:29105"/>
    </ligand>
</feature>
<dbReference type="PANTHER" id="PTHR11113:SF14">
    <property type="entry name" value="N-ACETYLGLUCOSAMINE-6-PHOSPHATE DEACETYLASE"/>
    <property type="match status" value="1"/>
</dbReference>
<feature type="binding site" evidence="7">
    <location>
        <begin position="310"/>
        <end position="312"/>
    </location>
    <ligand>
        <name>substrate</name>
    </ligand>
</feature>
<dbReference type="Gene3D" id="2.30.40.10">
    <property type="entry name" value="Urease, subunit C, domain 1"/>
    <property type="match status" value="1"/>
</dbReference>
<dbReference type="RefSeq" id="WP_179463340.1">
    <property type="nucleotide sequence ID" value="NZ_JACBZX010000001.1"/>
</dbReference>
<dbReference type="PANTHER" id="PTHR11113">
    <property type="entry name" value="N-ACETYLGLUCOSAMINE-6-PHOSPHATE DEACETYLASE"/>
    <property type="match status" value="1"/>
</dbReference>
<evidence type="ECO:0000256" key="2">
    <source>
        <dbReference type="ARBA" id="ARBA00022723"/>
    </source>
</evidence>
<dbReference type="AlphaFoldDB" id="A0A852X5A7"/>
<evidence type="ECO:0000256" key="5">
    <source>
        <dbReference type="PIRNR" id="PIRNR038994"/>
    </source>
</evidence>
<dbReference type="Pfam" id="PF01979">
    <property type="entry name" value="Amidohydro_1"/>
    <property type="match status" value="1"/>
</dbReference>
<feature type="binding site" evidence="7">
    <location>
        <position position="254"/>
    </location>
    <ligand>
        <name>substrate</name>
    </ligand>
</feature>
<dbReference type="InterPro" id="IPR032466">
    <property type="entry name" value="Metal_Hydrolase"/>
</dbReference>
<comment type="similarity">
    <text evidence="1 5">Belongs to the metallo-dependent hydrolases superfamily. NagA family.</text>
</comment>
<evidence type="ECO:0000256" key="1">
    <source>
        <dbReference type="ARBA" id="ARBA00010716"/>
    </source>
</evidence>
<dbReference type="Gene3D" id="3.20.20.140">
    <property type="entry name" value="Metal-dependent hydrolases"/>
    <property type="match status" value="1"/>
</dbReference>
<proteinExistence type="inferred from homology"/>
<evidence type="ECO:0000313" key="10">
    <source>
        <dbReference type="EMBL" id="NYG38089.1"/>
    </source>
</evidence>
<name>A0A852X5A7_9MICO</name>
<evidence type="ECO:0000256" key="6">
    <source>
        <dbReference type="PIRSR" id="PIRSR038994-1"/>
    </source>
</evidence>
<feature type="binding site" evidence="7">
    <location>
        <position position="143"/>
    </location>
    <ligand>
        <name>substrate</name>
    </ligand>
</feature>
<accession>A0A852X5A7</accession>
<dbReference type="GO" id="GO:0046872">
    <property type="term" value="F:metal ion binding"/>
    <property type="evidence" value="ECO:0007669"/>
    <property type="project" value="UniProtKB-KW"/>
</dbReference>
<dbReference type="SUPFAM" id="SSF51338">
    <property type="entry name" value="Composite domain of metallo-dependent hydrolases"/>
    <property type="match status" value="1"/>
</dbReference>
<evidence type="ECO:0000256" key="3">
    <source>
        <dbReference type="ARBA" id="ARBA00022801"/>
    </source>
</evidence>
<evidence type="ECO:0000256" key="8">
    <source>
        <dbReference type="PIRSR" id="PIRSR038994-3"/>
    </source>
</evidence>
<keyword evidence="3 5" id="KW-0378">Hydrolase</keyword>
<feature type="active site" description="Proton donor/acceptor" evidence="6">
    <location>
        <position position="277"/>
    </location>
</feature>
<dbReference type="GO" id="GO:0006046">
    <property type="term" value="P:N-acetylglucosamine catabolic process"/>
    <property type="evidence" value="ECO:0007669"/>
    <property type="project" value="TreeGrafter"/>
</dbReference>
<dbReference type="SUPFAM" id="SSF51556">
    <property type="entry name" value="Metallo-dependent hydrolases"/>
    <property type="match status" value="1"/>
</dbReference>
<gene>
    <name evidence="10" type="ORF">BJY28_002558</name>
</gene>